<dbReference type="PANTHER" id="PTHR43758:SF2">
    <property type="entry name" value="OXIDIZED PURINE NUCLEOSIDE TRIPHOSPHATE HYDROLASE"/>
    <property type="match status" value="1"/>
</dbReference>
<dbReference type="GeneID" id="114244659"/>
<accession>A0A6J2JVW8</accession>
<evidence type="ECO:0000256" key="2">
    <source>
        <dbReference type="ARBA" id="ARBA00005582"/>
    </source>
</evidence>
<dbReference type="CDD" id="cd03427">
    <property type="entry name" value="NUDIX_MTH1_Nudt1"/>
    <property type="match status" value="1"/>
</dbReference>
<evidence type="ECO:0000256" key="15">
    <source>
        <dbReference type="ARBA" id="ARBA00030682"/>
    </source>
</evidence>
<comment type="catalytic activity">
    <reaction evidence="20">
        <text>N(6)-methyl-dATP + H2O = N(6)-methyl-dAMP + diphosphate + H(+)</text>
        <dbReference type="Rhea" id="RHEA:67604"/>
        <dbReference type="ChEBI" id="CHEBI:15377"/>
        <dbReference type="ChEBI" id="CHEBI:15378"/>
        <dbReference type="ChEBI" id="CHEBI:33019"/>
        <dbReference type="ChEBI" id="CHEBI:169976"/>
        <dbReference type="ChEBI" id="CHEBI:172872"/>
    </reaction>
    <physiologicalReaction direction="left-to-right" evidence="20">
        <dbReference type="Rhea" id="RHEA:67605"/>
    </physiologicalReaction>
</comment>
<sequence>MLLKKVYTLVFISKDQQILLGLKKRGFGVNKWNGFGGKLEPNETIVEAASRELKEECCIRVKTTDLKNIGHLEFTFEGDKTMMEVRVFGSKLFEGIPRETEEMLPKWFPCNNIPFDDMWPDDRIWFPYMLKGQLFYGRFHYKDLDTILNYHIEELKSMEEFYNRNL</sequence>
<dbReference type="GO" id="GO:0046872">
    <property type="term" value="F:metal ion binding"/>
    <property type="evidence" value="ECO:0007669"/>
    <property type="project" value="UniProtKB-KW"/>
</dbReference>
<evidence type="ECO:0000256" key="9">
    <source>
        <dbReference type="ARBA" id="ARBA00024486"/>
    </source>
</evidence>
<evidence type="ECO:0000256" key="8">
    <source>
        <dbReference type="ARBA" id="ARBA00024459"/>
    </source>
</evidence>
<dbReference type="GO" id="GO:0008828">
    <property type="term" value="F:dATP diphosphatase activity"/>
    <property type="evidence" value="ECO:0007669"/>
    <property type="project" value="UniProtKB-EC"/>
</dbReference>
<dbReference type="InterPro" id="IPR000086">
    <property type="entry name" value="NUDIX_hydrolase_dom"/>
</dbReference>
<dbReference type="GO" id="GO:0005737">
    <property type="term" value="C:cytoplasm"/>
    <property type="evidence" value="ECO:0007669"/>
    <property type="project" value="TreeGrafter"/>
</dbReference>
<evidence type="ECO:0000256" key="13">
    <source>
        <dbReference type="ARBA" id="ARBA00029673"/>
    </source>
</evidence>
<evidence type="ECO:0000256" key="3">
    <source>
        <dbReference type="ARBA" id="ARBA00011245"/>
    </source>
</evidence>
<keyword evidence="5" id="KW-0378">Hydrolase</keyword>
<comment type="subunit">
    <text evidence="3">Monomer.</text>
</comment>
<evidence type="ECO:0000256" key="12">
    <source>
        <dbReference type="ARBA" id="ARBA00026218"/>
    </source>
</evidence>
<comment type="catalytic activity">
    <reaction evidence="10">
        <text>2-oxo-ATP + H2O = 2-oxo-AMP + diphosphate + H(+)</text>
        <dbReference type="Rhea" id="RHEA:67392"/>
        <dbReference type="ChEBI" id="CHEBI:15377"/>
        <dbReference type="ChEBI" id="CHEBI:15378"/>
        <dbReference type="ChEBI" id="CHEBI:33019"/>
        <dbReference type="ChEBI" id="CHEBI:71395"/>
        <dbReference type="ChEBI" id="CHEBI:172878"/>
    </reaction>
    <physiologicalReaction direction="left-to-right" evidence="10">
        <dbReference type="Rhea" id="RHEA:67393"/>
    </physiologicalReaction>
</comment>
<evidence type="ECO:0000256" key="6">
    <source>
        <dbReference type="ARBA" id="ARBA00022842"/>
    </source>
</evidence>
<protein>
    <recommendedName>
        <fullName evidence="12">Oxidized purine nucleoside triphosphate hydrolase</fullName>
        <ecNumber evidence="11">3.6.1.56</ecNumber>
    </recommendedName>
    <alternativeName>
        <fullName evidence="16">2-hydroxy-dATP diphosphatase</fullName>
    </alternativeName>
    <alternativeName>
        <fullName evidence="15">7,8-dihydro-8-oxoguanine triphosphatase</fullName>
    </alternativeName>
    <alternativeName>
        <fullName evidence="14">8-oxo-dGTPase</fullName>
    </alternativeName>
    <alternativeName>
        <fullName evidence="17">Methylated purine nucleoside triphosphate hydrolase</fullName>
    </alternativeName>
    <alternativeName>
        <fullName evidence="13">Nucleoside diphosphate-linked moiety X motif 1</fullName>
    </alternativeName>
</protein>
<comment type="function">
    <text evidence="21">Oxidized purine nucleoside triphosphate hydrolase which is a prominent sanitizer of the oxidized nucleotide pool. Catalyzes the hydrolysis of 2-oxo-dATP (2-hydroxy-dATP) into 2-oxo-dAMP. Also has a significant hydrolase activity toward 2-oxo-ATP, 8-oxo-dGTP and 8-oxo-dATP. Through the hydrolysis of oxidized purine nucleoside triphosphates, prevents their incorporation into DNA and the subsequent transversions A:T to C:G and G:C to T:A. Also catalyzes the hydrolysis of methylated purine nucleoside triphosphate preventing their integration into DNA. Through this antimutagenic activity protects cells from oxidative stress.</text>
</comment>
<evidence type="ECO:0000256" key="5">
    <source>
        <dbReference type="ARBA" id="ARBA00022801"/>
    </source>
</evidence>
<evidence type="ECO:0000256" key="14">
    <source>
        <dbReference type="ARBA" id="ARBA00030634"/>
    </source>
</evidence>
<evidence type="ECO:0000256" key="21">
    <source>
        <dbReference type="ARBA" id="ARBA00053094"/>
    </source>
</evidence>
<evidence type="ECO:0000259" key="22">
    <source>
        <dbReference type="PROSITE" id="PS51462"/>
    </source>
</evidence>
<comment type="catalytic activity">
    <reaction evidence="8">
        <text>2-oxo-dATP + H2O = 2-oxo-dAMP + diphosphate + H(+)</text>
        <dbReference type="Rhea" id="RHEA:31583"/>
        <dbReference type="ChEBI" id="CHEBI:15377"/>
        <dbReference type="ChEBI" id="CHEBI:15378"/>
        <dbReference type="ChEBI" id="CHEBI:33019"/>
        <dbReference type="ChEBI" id="CHEBI:63212"/>
        <dbReference type="ChEBI" id="CHEBI:77897"/>
        <dbReference type="EC" id="3.6.1.56"/>
    </reaction>
    <physiologicalReaction direction="left-to-right" evidence="8">
        <dbReference type="Rhea" id="RHEA:31584"/>
    </physiologicalReaction>
</comment>
<evidence type="ECO:0000256" key="1">
    <source>
        <dbReference type="ARBA" id="ARBA00001946"/>
    </source>
</evidence>
<dbReference type="PANTHER" id="PTHR43758">
    <property type="entry name" value="7,8-DIHYDRO-8-OXOGUANINE TRIPHOSPHATASE"/>
    <property type="match status" value="1"/>
</dbReference>
<feature type="domain" description="Nudix hydrolase" evidence="22">
    <location>
        <begin position="1"/>
        <end position="131"/>
    </location>
</feature>
<dbReference type="GO" id="GO:0008413">
    <property type="term" value="F:8-oxo-7,8-dihydroguanosine triphosphate pyrophosphatase activity"/>
    <property type="evidence" value="ECO:0007669"/>
    <property type="project" value="InterPro"/>
</dbReference>
<evidence type="ECO:0000256" key="16">
    <source>
        <dbReference type="ARBA" id="ARBA00031927"/>
    </source>
</evidence>
<comment type="similarity">
    <text evidence="2">Belongs to the Nudix hydrolase family.</text>
</comment>
<comment type="cofactor">
    <cofactor evidence="1">
        <name>Mg(2+)</name>
        <dbReference type="ChEBI" id="CHEBI:18420"/>
    </cofactor>
</comment>
<name>A0A6J2JVW8_BOMMA</name>
<organism evidence="23 24">
    <name type="scientific">Bombyx mandarina</name>
    <name type="common">Wild silk moth</name>
    <name type="synonym">Wild silkworm</name>
    <dbReference type="NCBI Taxonomy" id="7092"/>
    <lineage>
        <taxon>Eukaryota</taxon>
        <taxon>Metazoa</taxon>
        <taxon>Ecdysozoa</taxon>
        <taxon>Arthropoda</taxon>
        <taxon>Hexapoda</taxon>
        <taxon>Insecta</taxon>
        <taxon>Pterygota</taxon>
        <taxon>Neoptera</taxon>
        <taxon>Endopterygota</taxon>
        <taxon>Lepidoptera</taxon>
        <taxon>Glossata</taxon>
        <taxon>Ditrysia</taxon>
        <taxon>Bombycoidea</taxon>
        <taxon>Bombycidae</taxon>
        <taxon>Bombycinae</taxon>
        <taxon>Bombyx</taxon>
    </lineage>
</organism>
<dbReference type="Gene3D" id="3.90.79.10">
    <property type="entry name" value="Nucleoside Triphosphate Pyrophosphohydrolase"/>
    <property type="match status" value="1"/>
</dbReference>
<dbReference type="Pfam" id="PF00293">
    <property type="entry name" value="NUDIX"/>
    <property type="match status" value="1"/>
</dbReference>
<evidence type="ECO:0000313" key="23">
    <source>
        <dbReference type="Proteomes" id="UP000504629"/>
    </source>
</evidence>
<dbReference type="EC" id="3.6.1.56" evidence="11"/>
<evidence type="ECO:0000256" key="4">
    <source>
        <dbReference type="ARBA" id="ARBA00022723"/>
    </source>
</evidence>
<reference evidence="24" key="1">
    <citation type="submission" date="2025-08" db="UniProtKB">
        <authorList>
            <consortium name="RefSeq"/>
        </authorList>
    </citation>
    <scope>IDENTIFICATION</scope>
    <source>
        <tissue evidence="24">Silk gland</tissue>
    </source>
</reference>
<evidence type="ECO:0000256" key="17">
    <source>
        <dbReference type="ARBA" id="ARBA00032071"/>
    </source>
</evidence>
<keyword evidence="23" id="KW-1185">Reference proteome</keyword>
<dbReference type="OrthoDB" id="408303at2759"/>
<dbReference type="InterPro" id="IPR003563">
    <property type="entry name" value="8ODP"/>
</dbReference>
<dbReference type="AlphaFoldDB" id="A0A6J2JVW8"/>
<evidence type="ECO:0000313" key="24">
    <source>
        <dbReference type="RefSeq" id="XP_028032344.1"/>
    </source>
</evidence>
<keyword evidence="6" id="KW-0460">Magnesium</keyword>
<dbReference type="SUPFAM" id="SSF55811">
    <property type="entry name" value="Nudix"/>
    <property type="match status" value="1"/>
</dbReference>
<evidence type="ECO:0000256" key="20">
    <source>
        <dbReference type="ARBA" id="ARBA00049032"/>
    </source>
</evidence>
<dbReference type="RefSeq" id="XP_028032344.1">
    <property type="nucleotide sequence ID" value="XM_028176543.1"/>
</dbReference>
<dbReference type="PRINTS" id="PR01403">
    <property type="entry name" value="8OXTPHPHTASE"/>
</dbReference>
<evidence type="ECO:0000256" key="11">
    <source>
        <dbReference type="ARBA" id="ARBA00026103"/>
    </source>
</evidence>
<gene>
    <name evidence="24" type="primary">LOC114244659</name>
</gene>
<comment type="catalytic activity">
    <reaction evidence="18">
        <text>N(6)-methyl-ATP + H2O = N(6)-methyl-AMP + diphosphate + H(+)</text>
        <dbReference type="Rhea" id="RHEA:67608"/>
        <dbReference type="ChEBI" id="CHEBI:15377"/>
        <dbReference type="ChEBI" id="CHEBI:15378"/>
        <dbReference type="ChEBI" id="CHEBI:33019"/>
        <dbReference type="ChEBI" id="CHEBI:144842"/>
        <dbReference type="ChEBI" id="CHEBI:172873"/>
    </reaction>
    <physiologicalReaction direction="left-to-right" evidence="18">
        <dbReference type="Rhea" id="RHEA:67609"/>
    </physiologicalReaction>
</comment>
<proteinExistence type="inferred from homology"/>
<evidence type="ECO:0000256" key="19">
    <source>
        <dbReference type="ARBA" id="ARBA00048894"/>
    </source>
</evidence>
<dbReference type="PROSITE" id="PS51462">
    <property type="entry name" value="NUDIX"/>
    <property type="match status" value="1"/>
</dbReference>
<dbReference type="Proteomes" id="UP000504629">
    <property type="component" value="Unplaced"/>
</dbReference>
<dbReference type="InterPro" id="IPR015797">
    <property type="entry name" value="NUDIX_hydrolase-like_dom_sf"/>
</dbReference>
<keyword evidence="4" id="KW-0479">Metal-binding</keyword>
<evidence type="ECO:0000256" key="10">
    <source>
        <dbReference type="ARBA" id="ARBA00024596"/>
    </source>
</evidence>
<evidence type="ECO:0000256" key="7">
    <source>
        <dbReference type="ARBA" id="ARBA00024448"/>
    </source>
</evidence>
<evidence type="ECO:0000256" key="18">
    <source>
        <dbReference type="ARBA" id="ARBA00048002"/>
    </source>
</evidence>
<comment type="catalytic activity">
    <reaction evidence="9">
        <text>8-oxo-dGTP + H2O = 8-oxo-dGMP + diphosphate + H(+)</text>
        <dbReference type="Rhea" id="RHEA:31575"/>
        <dbReference type="ChEBI" id="CHEBI:15377"/>
        <dbReference type="ChEBI" id="CHEBI:15378"/>
        <dbReference type="ChEBI" id="CHEBI:33019"/>
        <dbReference type="ChEBI" id="CHEBI:63224"/>
        <dbReference type="ChEBI" id="CHEBI:77896"/>
    </reaction>
    <physiologicalReaction direction="left-to-right" evidence="9">
        <dbReference type="Rhea" id="RHEA:31576"/>
    </physiologicalReaction>
</comment>
<dbReference type="GO" id="GO:0042262">
    <property type="term" value="P:DNA protection"/>
    <property type="evidence" value="ECO:0007669"/>
    <property type="project" value="InterPro"/>
</dbReference>
<comment type="catalytic activity">
    <reaction evidence="7">
        <text>8-oxo-dATP + H2O = 8-oxo-dAMP + diphosphate + H(+)</text>
        <dbReference type="Rhea" id="RHEA:65396"/>
        <dbReference type="ChEBI" id="CHEBI:15377"/>
        <dbReference type="ChEBI" id="CHEBI:15378"/>
        <dbReference type="ChEBI" id="CHEBI:33019"/>
        <dbReference type="ChEBI" id="CHEBI:71361"/>
        <dbReference type="ChEBI" id="CHEBI:172871"/>
    </reaction>
    <physiologicalReaction direction="left-to-right" evidence="7">
        <dbReference type="Rhea" id="RHEA:65397"/>
    </physiologicalReaction>
</comment>
<dbReference type="KEGG" id="bman:114244659"/>
<comment type="catalytic activity">
    <reaction evidence="19">
        <text>O(6)-methyl-dGTP + H2O = O(6)-methyl-dGMP + diphosphate + H(+)</text>
        <dbReference type="Rhea" id="RHEA:67600"/>
        <dbReference type="ChEBI" id="CHEBI:15377"/>
        <dbReference type="ChEBI" id="CHEBI:15378"/>
        <dbReference type="ChEBI" id="CHEBI:33019"/>
        <dbReference type="ChEBI" id="CHEBI:169974"/>
        <dbReference type="ChEBI" id="CHEBI:169975"/>
    </reaction>
    <physiologicalReaction direction="left-to-right" evidence="19">
        <dbReference type="Rhea" id="RHEA:67601"/>
    </physiologicalReaction>
</comment>